<gene>
    <name evidence="2" type="ORF">ALP24_101211</name>
</gene>
<evidence type="ECO:0000256" key="1">
    <source>
        <dbReference type="SAM" id="Phobius"/>
    </source>
</evidence>
<organism evidence="2 3">
    <name type="scientific">Pseudomonas syringae pv. aptata</name>
    <dbReference type="NCBI Taxonomy" id="83167"/>
    <lineage>
        <taxon>Bacteria</taxon>
        <taxon>Pseudomonadati</taxon>
        <taxon>Pseudomonadota</taxon>
        <taxon>Gammaproteobacteria</taxon>
        <taxon>Pseudomonadales</taxon>
        <taxon>Pseudomonadaceae</taxon>
        <taxon>Pseudomonas</taxon>
        <taxon>Pseudomonas syringae</taxon>
    </lineage>
</organism>
<dbReference type="EMBL" id="RBUF01000030">
    <property type="protein sequence ID" value="RMU79600.1"/>
    <property type="molecule type" value="Genomic_DNA"/>
</dbReference>
<accession>A0A3M5X9X6</accession>
<dbReference type="AlphaFoldDB" id="A0A3M5X9X6"/>
<comment type="caution">
    <text evidence="2">The sequence shown here is derived from an EMBL/GenBank/DDBJ whole genome shotgun (WGS) entry which is preliminary data.</text>
</comment>
<dbReference type="Proteomes" id="UP000274315">
    <property type="component" value="Unassembled WGS sequence"/>
</dbReference>
<keyword evidence="1" id="KW-1133">Transmembrane helix</keyword>
<name>A0A3M5X9X6_PSEAP</name>
<feature type="transmembrane region" description="Helical" evidence="1">
    <location>
        <begin position="297"/>
        <end position="327"/>
    </location>
</feature>
<sequence length="353" mass="37182">MPTSCGSQRGTRMNKFLTPPTSAALTCERKQTGLLGSGQQGFAGESAMSFYMRPPSPSIAGQYATDDYTAALLLISQLSSPDEQMNPEEAESMATMLWGLLQNLSQAKDVSVDALKSLQKAAADIPVLGQLMFSPGNIPGTLASGSGLIMAATKAKKVSDMLDLTSAQHTKLRKWANQRGGPNASTAGKALKGRIKVLRIGGKLFLDIPLTLEAKDYKILGEIGKSSVKIPVNEARSKLNKRVHLHANGARGSLKVMNGTLMGAALAVGPQAYLDWTSSSSNEEFYRKSAESQPTNVAAFAVGAIVTFGLGFVGTPLVAVIAIGWGAGLLAQYAMAKTGGDKMAEKAIKEYLP</sequence>
<evidence type="ECO:0000313" key="2">
    <source>
        <dbReference type="EMBL" id="RMU79600.1"/>
    </source>
</evidence>
<proteinExistence type="predicted"/>
<keyword evidence="1" id="KW-0812">Transmembrane</keyword>
<protein>
    <submittedName>
        <fullName evidence="2">Uncharacterized protein</fullName>
    </submittedName>
</protein>
<evidence type="ECO:0000313" key="3">
    <source>
        <dbReference type="Proteomes" id="UP000274315"/>
    </source>
</evidence>
<reference evidence="2 3" key="1">
    <citation type="submission" date="2018-08" db="EMBL/GenBank/DDBJ databases">
        <title>Recombination of ecologically and evolutionarily significant loci maintains genetic cohesion in the Pseudomonas syringae species complex.</title>
        <authorList>
            <person name="Dillon M."/>
            <person name="Thakur S."/>
            <person name="Almeida R.N.D."/>
            <person name="Weir B.S."/>
            <person name="Guttman D.S."/>
        </authorList>
    </citation>
    <scope>NUCLEOTIDE SEQUENCE [LARGE SCALE GENOMIC DNA]</scope>
    <source>
        <strain evidence="2 3">ICMP 11935</strain>
    </source>
</reference>
<keyword evidence="1" id="KW-0472">Membrane</keyword>